<name>A0A7J7V3Q3_MYOMY</name>
<evidence type="ECO:0000313" key="3">
    <source>
        <dbReference type="Proteomes" id="UP000527355"/>
    </source>
</evidence>
<comment type="caution">
    <text evidence="2">The sequence shown here is derived from an EMBL/GenBank/DDBJ whole genome shotgun (WGS) entry which is preliminary data.</text>
</comment>
<keyword evidence="3" id="KW-1185">Reference proteome</keyword>
<evidence type="ECO:0000256" key="1">
    <source>
        <dbReference type="SAM" id="MobiDB-lite"/>
    </source>
</evidence>
<organism evidence="2 3">
    <name type="scientific">Myotis myotis</name>
    <name type="common">Greater mouse-eared bat</name>
    <name type="synonym">Vespertilio myotis</name>
    <dbReference type="NCBI Taxonomy" id="51298"/>
    <lineage>
        <taxon>Eukaryota</taxon>
        <taxon>Metazoa</taxon>
        <taxon>Chordata</taxon>
        <taxon>Craniata</taxon>
        <taxon>Vertebrata</taxon>
        <taxon>Euteleostomi</taxon>
        <taxon>Mammalia</taxon>
        <taxon>Eutheria</taxon>
        <taxon>Laurasiatheria</taxon>
        <taxon>Chiroptera</taxon>
        <taxon>Yangochiroptera</taxon>
        <taxon>Vespertilionidae</taxon>
        <taxon>Myotis</taxon>
    </lineage>
</organism>
<feature type="compositionally biased region" description="Polar residues" evidence="1">
    <location>
        <begin position="85"/>
        <end position="94"/>
    </location>
</feature>
<dbReference type="EMBL" id="JABWUV010000011">
    <property type="protein sequence ID" value="KAF6319678.1"/>
    <property type="molecule type" value="Genomic_DNA"/>
</dbReference>
<dbReference type="AlphaFoldDB" id="A0A7J7V3Q3"/>
<proteinExistence type="predicted"/>
<feature type="region of interest" description="Disordered" evidence="1">
    <location>
        <begin position="1"/>
        <end position="151"/>
    </location>
</feature>
<gene>
    <name evidence="2" type="ORF">mMyoMyo1_008417</name>
</gene>
<protein>
    <submittedName>
        <fullName evidence="2">Uncharacterized protein</fullName>
    </submittedName>
</protein>
<dbReference type="Proteomes" id="UP000527355">
    <property type="component" value="Unassembled WGS sequence"/>
</dbReference>
<evidence type="ECO:0000313" key="2">
    <source>
        <dbReference type="EMBL" id="KAF6319678.1"/>
    </source>
</evidence>
<sequence>MCLRNDRKPRASSLSPMVAAMAPALSPQKAWARRPPPPSRPDLEAMGGAPRLFPRPGARCSRGRGSHTASCETSTPRATKPLSLWKNTPSSSLDGSWLCSEDTGTQRTERGQGRRGFRGAGSPRATRDSLSEGRAQGSQTRRGALVLEREV</sequence>
<accession>A0A7J7V3Q3</accession>
<feature type="compositionally biased region" description="Polar residues" evidence="1">
    <location>
        <begin position="67"/>
        <end position="77"/>
    </location>
</feature>
<reference evidence="2 3" key="1">
    <citation type="journal article" date="2020" name="Nature">
        <title>Six reference-quality genomes reveal evolution of bat adaptations.</title>
        <authorList>
            <person name="Jebb D."/>
            <person name="Huang Z."/>
            <person name="Pippel M."/>
            <person name="Hughes G.M."/>
            <person name="Lavrichenko K."/>
            <person name="Devanna P."/>
            <person name="Winkler S."/>
            <person name="Jermiin L.S."/>
            <person name="Skirmuntt E.C."/>
            <person name="Katzourakis A."/>
            <person name="Burkitt-Gray L."/>
            <person name="Ray D.A."/>
            <person name="Sullivan K.A.M."/>
            <person name="Roscito J.G."/>
            <person name="Kirilenko B.M."/>
            <person name="Davalos L.M."/>
            <person name="Corthals A.P."/>
            <person name="Power M.L."/>
            <person name="Jones G."/>
            <person name="Ransome R.D."/>
            <person name="Dechmann D.K.N."/>
            <person name="Locatelli A.G."/>
            <person name="Puechmaille S.J."/>
            <person name="Fedrigo O."/>
            <person name="Jarvis E.D."/>
            <person name="Hiller M."/>
            <person name="Vernes S.C."/>
            <person name="Myers E.W."/>
            <person name="Teeling E.C."/>
        </authorList>
    </citation>
    <scope>NUCLEOTIDE SEQUENCE [LARGE SCALE GENOMIC DNA]</scope>
    <source>
        <strain evidence="2">MMyoMyo1</strain>
        <tissue evidence="2">Flight muscle</tissue>
    </source>
</reference>